<dbReference type="EMBL" id="JARBHB010000007">
    <property type="protein sequence ID" value="KAJ8879944.1"/>
    <property type="molecule type" value="Genomic_DNA"/>
</dbReference>
<feature type="compositionally biased region" description="Polar residues" evidence="1">
    <location>
        <begin position="361"/>
        <end position="379"/>
    </location>
</feature>
<keyword evidence="3" id="KW-1185">Reference proteome</keyword>
<name>A0ABQ9H6P0_9NEOP</name>
<proteinExistence type="predicted"/>
<protein>
    <submittedName>
        <fullName evidence="2">Uncharacterized protein</fullName>
    </submittedName>
</protein>
<evidence type="ECO:0000313" key="3">
    <source>
        <dbReference type="Proteomes" id="UP001159363"/>
    </source>
</evidence>
<feature type="region of interest" description="Disordered" evidence="1">
    <location>
        <begin position="358"/>
        <end position="385"/>
    </location>
</feature>
<evidence type="ECO:0000256" key="1">
    <source>
        <dbReference type="SAM" id="MobiDB-lite"/>
    </source>
</evidence>
<comment type="caution">
    <text evidence="2">The sequence shown here is derived from an EMBL/GenBank/DDBJ whole genome shotgun (WGS) entry which is preliminary data.</text>
</comment>
<gene>
    <name evidence="2" type="ORF">PR048_020565</name>
</gene>
<sequence>MSLVRWRGFPKAHDSWVKNQYLKRFSRYGESGEGSSGGITIPLTEPDRADFRESPQFMGKGPNFAAQGCVTLDRKRGRGAWTREFSSQQKNVVWWWVVKGGGAWPWTEYPSENELCIGEGEGFMTLDRKYIFAQRHSLYKGRGRAASICTMCDRFDKAAQQLTCDNGQFTCTCLRVVYTVPSSPRGAFKDVAFTLRLEPTSARVNSISLCVPPLAPLSGELVGNPPRAGSELCVRGGGGWLGHCALLRSGVRARMWVRRANYCAPLREGVYTRPAPGSWRPPPPPVTPTQQRINRVLFPDQAEPWSKSIYRGETVAYSANYSNTRQQNGVTDHQYIGTPFANQRLATSGSPVNTECFAAPSGQSETRAVPRSSRSQSENGHAHIKGTDMPFSPLCTCLLCVVTESGRLVVKFETGKRLSILLHGNTKHAGKMTGQKKLHKIEAMVMDRNTRFSRKKFSLPIEFHNTVAQIRDWTMQVFRVLGVCRRIADVQYRTFSTCLMLVGGDRNISRVHFRTRRQHVYTEVDFVIGSGFIIHDLDYSEPIADLQGNKSSLCEAREDEVHDNMANESSVPVSVPSTLSYLNETTTDTFENTSSTEMFVNNEFSENSAENKVDNEVPNTVPDSVGRITFEMLFQLVWKRDPRVRALLNLYEEKRDYVLSMFVETQYLLVFVFVVSEGETTGTSSLFNRKGSLVVPVLPTNAIRIIYSEVGNTGQLRRETGGGRTCCMAACGYSLIKCRKHVQIQRLNGVHRQFI</sequence>
<evidence type="ECO:0000313" key="2">
    <source>
        <dbReference type="EMBL" id="KAJ8879944.1"/>
    </source>
</evidence>
<reference evidence="2 3" key="1">
    <citation type="submission" date="2023-02" db="EMBL/GenBank/DDBJ databases">
        <title>LHISI_Scaffold_Assembly.</title>
        <authorList>
            <person name="Stuart O.P."/>
            <person name="Cleave R."/>
            <person name="Magrath M.J.L."/>
            <person name="Mikheyev A.S."/>
        </authorList>
    </citation>
    <scope>NUCLEOTIDE SEQUENCE [LARGE SCALE GENOMIC DNA]</scope>
    <source>
        <strain evidence="2">Daus_M_001</strain>
        <tissue evidence="2">Leg muscle</tissue>
    </source>
</reference>
<organism evidence="2 3">
    <name type="scientific">Dryococelus australis</name>
    <dbReference type="NCBI Taxonomy" id="614101"/>
    <lineage>
        <taxon>Eukaryota</taxon>
        <taxon>Metazoa</taxon>
        <taxon>Ecdysozoa</taxon>
        <taxon>Arthropoda</taxon>
        <taxon>Hexapoda</taxon>
        <taxon>Insecta</taxon>
        <taxon>Pterygota</taxon>
        <taxon>Neoptera</taxon>
        <taxon>Polyneoptera</taxon>
        <taxon>Phasmatodea</taxon>
        <taxon>Verophasmatodea</taxon>
        <taxon>Anareolatae</taxon>
        <taxon>Phasmatidae</taxon>
        <taxon>Eurycanthinae</taxon>
        <taxon>Dryococelus</taxon>
    </lineage>
</organism>
<dbReference type="Proteomes" id="UP001159363">
    <property type="component" value="Chromosome 6"/>
</dbReference>
<accession>A0ABQ9H6P0</accession>